<dbReference type="AlphaFoldDB" id="A0A3L9ZQW1"/>
<dbReference type="RefSeq" id="WP_121925729.1">
    <property type="nucleotide sequence ID" value="NZ_CBCSGA010000014.1"/>
</dbReference>
<evidence type="ECO:0000313" key="2">
    <source>
        <dbReference type="Proteomes" id="UP000280368"/>
    </source>
</evidence>
<gene>
    <name evidence="1" type="ORF">BC961_2073</name>
</gene>
<name>A0A3L9ZQW1_9FLAO</name>
<proteinExistence type="predicted"/>
<dbReference type="OrthoDB" id="5109343at2"/>
<sequence>MIENIRFEIATLNDIEGVLALQELYLVSNLSEEEKVGGFVTTPFTIAQLTEVIECQNLFVAKDKTKIIAYIFTGSWDFFNQWPIFNHMISLLPELHFLDHKFNTDSSFQYGPVCIHKEYRGNGLISPFFEFMRVNMKSKYPLSLTFINKTNIPSRKAHIEKLKWEIIADFQFNSNDYLILAYDMNKSV</sequence>
<accession>A0A3L9ZQW1</accession>
<evidence type="ECO:0008006" key="3">
    <source>
        <dbReference type="Google" id="ProtNLM"/>
    </source>
</evidence>
<reference evidence="1 2" key="1">
    <citation type="submission" date="2018-10" db="EMBL/GenBank/DDBJ databases">
        <title>Genomic Encyclopedia of Archaeal and Bacterial Type Strains, Phase II (KMG-II): from individual species to whole genera.</title>
        <authorList>
            <person name="Goeker M."/>
        </authorList>
    </citation>
    <scope>NUCLEOTIDE SEQUENCE [LARGE SCALE GENOMIC DNA]</scope>
    <source>
        <strain evidence="1 2">DSM 19727</strain>
    </source>
</reference>
<comment type="caution">
    <text evidence="1">The sequence shown here is derived from an EMBL/GenBank/DDBJ whole genome shotgun (WGS) entry which is preliminary data.</text>
</comment>
<dbReference type="EMBL" id="REFH01000010">
    <property type="protein sequence ID" value="RMA74746.1"/>
    <property type="molecule type" value="Genomic_DNA"/>
</dbReference>
<organism evidence="1 2">
    <name type="scientific">Flavobacterium weaverense</name>
    <dbReference type="NCBI Taxonomy" id="271156"/>
    <lineage>
        <taxon>Bacteria</taxon>
        <taxon>Pseudomonadati</taxon>
        <taxon>Bacteroidota</taxon>
        <taxon>Flavobacteriia</taxon>
        <taxon>Flavobacteriales</taxon>
        <taxon>Flavobacteriaceae</taxon>
        <taxon>Flavobacterium</taxon>
    </lineage>
</organism>
<dbReference type="InterPro" id="IPR016181">
    <property type="entry name" value="Acyl_CoA_acyltransferase"/>
</dbReference>
<dbReference type="Proteomes" id="UP000280368">
    <property type="component" value="Unassembled WGS sequence"/>
</dbReference>
<dbReference type="SUPFAM" id="SSF55729">
    <property type="entry name" value="Acyl-CoA N-acyltransferases (Nat)"/>
    <property type="match status" value="1"/>
</dbReference>
<protein>
    <recommendedName>
        <fullName evidence="3">GNAT family acetyltransferase</fullName>
    </recommendedName>
</protein>
<evidence type="ECO:0000313" key="1">
    <source>
        <dbReference type="EMBL" id="RMA74746.1"/>
    </source>
</evidence>
<keyword evidence="2" id="KW-1185">Reference proteome</keyword>
<dbReference type="Gene3D" id="3.40.630.30">
    <property type="match status" value="1"/>
</dbReference>